<proteinExistence type="predicted"/>
<organism evidence="2 3">
    <name type="scientific">Microbacterium istanbulense</name>
    <dbReference type="NCBI Taxonomy" id="3122049"/>
    <lineage>
        <taxon>Bacteria</taxon>
        <taxon>Bacillati</taxon>
        <taxon>Actinomycetota</taxon>
        <taxon>Actinomycetes</taxon>
        <taxon>Micrococcales</taxon>
        <taxon>Microbacteriaceae</taxon>
        <taxon>Microbacterium</taxon>
    </lineage>
</organism>
<dbReference type="Gene3D" id="2.130.10.10">
    <property type="entry name" value="YVTN repeat-like/Quinoprotein amine dehydrogenase"/>
    <property type="match status" value="1"/>
</dbReference>
<gene>
    <name evidence="2" type="ORF">WDU93_11980</name>
</gene>
<accession>A0ABU8LNB2</accession>
<keyword evidence="1" id="KW-0732">Signal</keyword>
<reference evidence="2 3" key="1">
    <citation type="submission" date="2024-02" db="EMBL/GenBank/DDBJ databases">
        <authorList>
            <person name="Saticioglu I.B."/>
        </authorList>
    </citation>
    <scope>NUCLEOTIDE SEQUENCE [LARGE SCALE GENOMIC DNA]</scope>
    <source>
        <strain evidence="2 3">Mu-43</strain>
    </source>
</reference>
<evidence type="ECO:0008006" key="4">
    <source>
        <dbReference type="Google" id="ProtNLM"/>
    </source>
</evidence>
<evidence type="ECO:0000313" key="2">
    <source>
        <dbReference type="EMBL" id="MEJ1092401.1"/>
    </source>
</evidence>
<comment type="caution">
    <text evidence="2">The sequence shown here is derived from an EMBL/GenBank/DDBJ whole genome shotgun (WGS) entry which is preliminary data.</text>
</comment>
<name>A0ABU8LNB2_9MICO</name>
<feature type="chain" id="PRO_5045412989" description="BNR/Asp-box repeat-containing protein" evidence="1">
    <location>
        <begin position="20"/>
        <end position="289"/>
    </location>
</feature>
<dbReference type="SUPFAM" id="SSF110296">
    <property type="entry name" value="Oligoxyloglucan reducing end-specific cellobiohydrolase"/>
    <property type="match status" value="1"/>
</dbReference>
<dbReference type="Proteomes" id="UP001366085">
    <property type="component" value="Unassembled WGS sequence"/>
</dbReference>
<protein>
    <recommendedName>
        <fullName evidence="4">BNR/Asp-box repeat-containing protein</fullName>
    </recommendedName>
</protein>
<evidence type="ECO:0000256" key="1">
    <source>
        <dbReference type="SAM" id="SignalP"/>
    </source>
</evidence>
<sequence length="289" mass="29057">MMPRTTRTIRIALAGLALAAVLTGCTAQGAPAPSAPPETEASPLDALEHVHEIAFRGETVLIASHQGVYSVVPADGQLELVGDTAFDAMGMAATDAGTLASGHPGAHTDEVFVGPNLGLISSDGGGWESVALSGEVDFHALTAAADRSVIAGLPSGDTTVLTSVDLGQTWERGATLEARDLVYVSGDLIATTAEGPVRSEDRGMTFEPIEGAPLLVIVAANPSGELVGVDATGAIVHSGGAEWTTVGQASGSAVAIAVDQDGTIALVDDRGLVISSDGGATWEPVALTM</sequence>
<keyword evidence="3" id="KW-1185">Reference proteome</keyword>
<dbReference type="EMBL" id="JBBDGN010000012">
    <property type="protein sequence ID" value="MEJ1092401.1"/>
    <property type="molecule type" value="Genomic_DNA"/>
</dbReference>
<dbReference type="InterPro" id="IPR015943">
    <property type="entry name" value="WD40/YVTN_repeat-like_dom_sf"/>
</dbReference>
<dbReference type="RefSeq" id="WP_337320913.1">
    <property type="nucleotide sequence ID" value="NZ_JBBDGN010000012.1"/>
</dbReference>
<dbReference type="PROSITE" id="PS51257">
    <property type="entry name" value="PROKAR_LIPOPROTEIN"/>
    <property type="match status" value="1"/>
</dbReference>
<feature type="signal peptide" evidence="1">
    <location>
        <begin position="1"/>
        <end position="19"/>
    </location>
</feature>
<evidence type="ECO:0000313" key="3">
    <source>
        <dbReference type="Proteomes" id="UP001366085"/>
    </source>
</evidence>